<dbReference type="EMBL" id="AUZI01000010">
    <property type="protein sequence ID" value="KID49940.1"/>
    <property type="molecule type" value="Genomic_DNA"/>
</dbReference>
<dbReference type="OrthoDB" id="1629698at2"/>
<protein>
    <submittedName>
        <fullName evidence="1">Uncharacterized protein</fullName>
    </submittedName>
</protein>
<accession>A0A017H3U4</accession>
<evidence type="ECO:0000313" key="2">
    <source>
        <dbReference type="Proteomes" id="UP000031184"/>
    </source>
</evidence>
<dbReference type="Proteomes" id="UP000031184">
    <property type="component" value="Unassembled WGS sequence"/>
</dbReference>
<name>A0A017H3U4_9FUSO</name>
<organism evidence="1 2">
    <name type="scientific">Fusobacterium necrophorum subsp. funduliforme B35</name>
    <dbReference type="NCBI Taxonomy" id="1226633"/>
    <lineage>
        <taxon>Bacteria</taxon>
        <taxon>Fusobacteriati</taxon>
        <taxon>Fusobacteriota</taxon>
        <taxon>Fusobacteriia</taxon>
        <taxon>Fusobacteriales</taxon>
        <taxon>Fusobacteriaceae</taxon>
        <taxon>Fusobacterium</taxon>
    </lineage>
</organism>
<reference evidence="1 2" key="1">
    <citation type="submission" date="2013-08" db="EMBL/GenBank/DDBJ databases">
        <title>An opportunistic ruminal bacterium that causes liver abscesses in cattle.</title>
        <authorList>
            <person name="Benahmed F.H."/>
            <person name="Rasmussen M."/>
            <person name="Harbottle H."/>
            <person name="Soppet D."/>
            <person name="Nagaraja T.G."/>
            <person name="Davidson M."/>
        </authorList>
    </citation>
    <scope>NUCLEOTIDE SEQUENCE [LARGE SCALE GENOMIC DNA]</scope>
    <source>
        <strain evidence="1 2">B35</strain>
    </source>
</reference>
<dbReference type="PATRIC" id="fig|1226633.4.peg.415"/>
<comment type="caution">
    <text evidence="1">The sequence shown here is derived from an EMBL/GenBank/DDBJ whole genome shotgun (WGS) entry which is preliminary data.</text>
</comment>
<evidence type="ECO:0000313" key="1">
    <source>
        <dbReference type="EMBL" id="KID49940.1"/>
    </source>
</evidence>
<proteinExistence type="predicted"/>
<dbReference type="RefSeq" id="WP_039121210.1">
    <property type="nucleotide sequence ID" value="NZ_AOJP01000011.1"/>
</dbReference>
<gene>
    <name evidence="1" type="ORF">C095_02105</name>
</gene>
<dbReference type="InterPro" id="IPR029087">
    <property type="entry name" value="Imm17"/>
</dbReference>
<sequence length="81" mass="9265">MDGVFEFFKVHYQYVLIAAGLLFLIGAIKDWKWLCQATGGNKVRHAFIFEMWGEKGYRVFIGICGLILSICGVAFLMLDKR</sequence>
<dbReference type="AlphaFoldDB" id="A0A017H3U4"/>
<dbReference type="Pfam" id="PF15562">
    <property type="entry name" value="Imm17"/>
    <property type="match status" value="1"/>
</dbReference>